<keyword evidence="1" id="KW-1133">Transmembrane helix</keyword>
<comment type="caution">
    <text evidence="2">The sequence shown here is derived from an EMBL/GenBank/DDBJ whole genome shotgun (WGS) entry which is preliminary data.</text>
</comment>
<keyword evidence="3" id="KW-1185">Reference proteome</keyword>
<feature type="transmembrane region" description="Helical" evidence="1">
    <location>
        <begin position="115"/>
        <end position="134"/>
    </location>
</feature>
<sequence length="181" mass="21248">MRYKKLYLVQVFLILILLLLSTGCSRKTYKINNKSIVLDTENKEFRDGETRYGYKIYDSTITLYYPEGYRFTYDPYTDDSAVFDGDNDEYLQLKEKYADPEELIRILRSQPKREGVLGFMGIMFLGIGMIYCFYPNMFYTIRGRGQSQFRVPSKGEFPTIKKISIFLIILGVLLIMLYLIG</sequence>
<dbReference type="AlphaFoldDB" id="A0A419TCA8"/>
<reference evidence="2 3" key="1">
    <citation type="submission" date="2016-08" db="EMBL/GenBank/DDBJ databases">
        <title>A new outlook on sporulation: Clostridium algidixylanolyticum.</title>
        <authorList>
            <person name="Poppleton D.I."/>
            <person name="Gribaldo S."/>
        </authorList>
    </citation>
    <scope>NUCLEOTIDE SEQUENCE [LARGE SCALE GENOMIC DNA]</scope>
    <source>
        <strain evidence="2 3">SPL73</strain>
    </source>
</reference>
<accession>A0A419TCA8</accession>
<keyword evidence="1" id="KW-0472">Membrane</keyword>
<dbReference type="RefSeq" id="WP_120195034.1">
    <property type="nucleotide sequence ID" value="NZ_MCIA01000001.1"/>
</dbReference>
<evidence type="ECO:0000256" key="1">
    <source>
        <dbReference type="SAM" id="Phobius"/>
    </source>
</evidence>
<evidence type="ECO:0000313" key="3">
    <source>
        <dbReference type="Proteomes" id="UP000284277"/>
    </source>
</evidence>
<feature type="transmembrane region" description="Helical" evidence="1">
    <location>
        <begin position="163"/>
        <end position="180"/>
    </location>
</feature>
<evidence type="ECO:0000313" key="2">
    <source>
        <dbReference type="EMBL" id="RKD35095.1"/>
    </source>
</evidence>
<dbReference type="EMBL" id="MCIA01000001">
    <property type="protein sequence ID" value="RKD35095.1"/>
    <property type="molecule type" value="Genomic_DNA"/>
</dbReference>
<keyword evidence="1" id="KW-0812">Transmembrane</keyword>
<organism evidence="2 3">
    <name type="scientific">Lacrimispora algidixylanolytica</name>
    <dbReference type="NCBI Taxonomy" id="94868"/>
    <lineage>
        <taxon>Bacteria</taxon>
        <taxon>Bacillati</taxon>
        <taxon>Bacillota</taxon>
        <taxon>Clostridia</taxon>
        <taxon>Lachnospirales</taxon>
        <taxon>Lachnospiraceae</taxon>
        <taxon>Lacrimispora</taxon>
    </lineage>
</organism>
<gene>
    <name evidence="2" type="ORF">BET01_01740</name>
</gene>
<proteinExistence type="predicted"/>
<dbReference type="Proteomes" id="UP000284277">
    <property type="component" value="Unassembled WGS sequence"/>
</dbReference>
<dbReference type="PROSITE" id="PS51257">
    <property type="entry name" value="PROKAR_LIPOPROTEIN"/>
    <property type="match status" value="1"/>
</dbReference>
<protein>
    <submittedName>
        <fullName evidence="2">Uncharacterized protein</fullName>
    </submittedName>
</protein>
<name>A0A419TCA8_9FIRM</name>